<dbReference type="EnsemblPlants" id="KQL31986">
    <property type="protein sequence ID" value="KQL31986"/>
    <property type="gene ID" value="SETIT_018875mg"/>
</dbReference>
<accession>K3YX79</accession>
<sequence length="85" mass="9350">MSGSKAEANWAHNNRSLLFLVSVAAGVALAPAAAGRRVGAARRPRRPRLLFELQPLRRNLVMRADYDKQHKPADVFCSPPSEARS</sequence>
<reference evidence="2" key="3">
    <citation type="submission" date="2018-08" db="UniProtKB">
        <authorList>
            <consortium name="EnsemblPlants"/>
        </authorList>
    </citation>
    <scope>IDENTIFICATION</scope>
    <source>
        <strain evidence="2">Yugu1</strain>
    </source>
</reference>
<evidence type="ECO:0000313" key="1">
    <source>
        <dbReference type="EMBL" id="RCV08809.1"/>
    </source>
</evidence>
<reference evidence="1" key="2">
    <citation type="submission" date="2015-07" db="EMBL/GenBank/DDBJ databases">
        <authorList>
            <person name="Noorani M."/>
        </authorList>
    </citation>
    <scope>NUCLEOTIDE SEQUENCE</scope>
    <source>
        <strain evidence="1">Yugu1</strain>
    </source>
</reference>
<proteinExistence type="predicted"/>
<organism evidence="1">
    <name type="scientific">Setaria italica</name>
    <name type="common">Foxtail millet</name>
    <name type="synonym">Panicum italicum</name>
    <dbReference type="NCBI Taxonomy" id="4555"/>
    <lineage>
        <taxon>Eukaryota</taxon>
        <taxon>Viridiplantae</taxon>
        <taxon>Streptophyta</taxon>
        <taxon>Embryophyta</taxon>
        <taxon>Tracheophyta</taxon>
        <taxon>Spermatophyta</taxon>
        <taxon>Magnoliopsida</taxon>
        <taxon>Liliopsida</taxon>
        <taxon>Poales</taxon>
        <taxon>Poaceae</taxon>
        <taxon>PACMAD clade</taxon>
        <taxon>Panicoideae</taxon>
        <taxon>Panicodae</taxon>
        <taxon>Paniceae</taxon>
        <taxon>Cenchrinae</taxon>
        <taxon>Setaria</taxon>
    </lineage>
</organism>
<evidence type="ECO:0000313" key="2">
    <source>
        <dbReference type="EnsemblPlants" id="KQL31985"/>
    </source>
</evidence>
<evidence type="ECO:0000313" key="3">
    <source>
        <dbReference type="Proteomes" id="UP000004995"/>
    </source>
</evidence>
<reference evidence="1 3" key="1">
    <citation type="journal article" date="2012" name="Nat. Biotechnol.">
        <title>Reference genome sequence of the model plant Setaria.</title>
        <authorList>
            <person name="Bennetzen J.L."/>
            <person name="Schmutz J."/>
            <person name="Wang H."/>
            <person name="Percifield R."/>
            <person name="Hawkins J."/>
            <person name="Pontaroli A.C."/>
            <person name="Estep M."/>
            <person name="Feng L."/>
            <person name="Vaughn J.N."/>
            <person name="Grimwood J."/>
            <person name="Jenkins J."/>
            <person name="Barry K."/>
            <person name="Lindquist E."/>
            <person name="Hellsten U."/>
            <person name="Deshpande S."/>
            <person name="Wang X."/>
            <person name="Wu X."/>
            <person name="Mitros T."/>
            <person name="Triplett J."/>
            <person name="Yang X."/>
            <person name="Ye C.Y."/>
            <person name="Mauro-Herrera M."/>
            <person name="Wang L."/>
            <person name="Li P."/>
            <person name="Sharma M."/>
            <person name="Sharma R."/>
            <person name="Ronald P.C."/>
            <person name="Panaud O."/>
            <person name="Kellogg E.A."/>
            <person name="Brutnell T.P."/>
            <person name="Doust A.N."/>
            <person name="Tuskan G.A."/>
            <person name="Rokhsar D."/>
            <person name="Devos K.M."/>
        </authorList>
    </citation>
    <scope>NUCLEOTIDE SEQUENCE [LARGE SCALE GENOMIC DNA]</scope>
    <source>
        <strain evidence="3">cv. Yugu1</strain>
        <strain evidence="1">Yugu1</strain>
    </source>
</reference>
<name>K3YX79_SETIT</name>
<keyword evidence="3" id="KW-1185">Reference proteome</keyword>
<dbReference type="EnsemblPlants" id="KQL31987">
    <property type="protein sequence ID" value="KQL31987"/>
    <property type="gene ID" value="SETIT_018875mg"/>
</dbReference>
<dbReference type="EnsemblPlants" id="KQL31985">
    <property type="protein sequence ID" value="KQL31985"/>
    <property type="gene ID" value="SETIT_018875mg"/>
</dbReference>
<dbReference type="Gramene" id="KQL31987">
    <property type="protein sequence ID" value="KQL31987"/>
    <property type="gene ID" value="SETIT_018875mg"/>
</dbReference>
<dbReference type="Gramene" id="KQL31985">
    <property type="protein sequence ID" value="KQL31985"/>
    <property type="gene ID" value="SETIT_018875mg"/>
</dbReference>
<dbReference type="EMBL" id="CM003528">
    <property type="protein sequence ID" value="RCV08809.1"/>
    <property type="molecule type" value="Genomic_DNA"/>
</dbReference>
<dbReference type="Proteomes" id="UP000004995">
    <property type="component" value="Unassembled WGS sequence"/>
</dbReference>
<protein>
    <submittedName>
        <fullName evidence="1 2">Uncharacterized protein</fullName>
    </submittedName>
</protein>
<dbReference type="HOGENOM" id="CLU_2516890_0_0_1"/>
<dbReference type="EMBL" id="AGNK02000589">
    <property type="status" value="NOT_ANNOTATED_CDS"/>
    <property type="molecule type" value="Genomic_DNA"/>
</dbReference>
<dbReference type="Gramene" id="KQL31986">
    <property type="protein sequence ID" value="KQL31986"/>
    <property type="gene ID" value="SETIT_018875mg"/>
</dbReference>
<dbReference type="AlphaFoldDB" id="K3YX79"/>
<gene>
    <name evidence="1" type="ORF">SETIT_1G356400v2</name>
</gene>